<comment type="caution">
    <text evidence="2">The sequence shown here is derived from an EMBL/GenBank/DDBJ whole genome shotgun (WGS) entry which is preliminary data.</text>
</comment>
<protein>
    <submittedName>
        <fullName evidence="2">Uncharacterized protein</fullName>
    </submittedName>
</protein>
<evidence type="ECO:0000256" key="1">
    <source>
        <dbReference type="SAM" id="MobiDB-lite"/>
    </source>
</evidence>
<keyword evidence="3" id="KW-1185">Reference proteome</keyword>
<organism evidence="2 3">
    <name type="scientific">Eumeta variegata</name>
    <name type="common">Bagworm moth</name>
    <name type="synonym">Eumeta japonica</name>
    <dbReference type="NCBI Taxonomy" id="151549"/>
    <lineage>
        <taxon>Eukaryota</taxon>
        <taxon>Metazoa</taxon>
        <taxon>Ecdysozoa</taxon>
        <taxon>Arthropoda</taxon>
        <taxon>Hexapoda</taxon>
        <taxon>Insecta</taxon>
        <taxon>Pterygota</taxon>
        <taxon>Neoptera</taxon>
        <taxon>Endopterygota</taxon>
        <taxon>Lepidoptera</taxon>
        <taxon>Glossata</taxon>
        <taxon>Ditrysia</taxon>
        <taxon>Tineoidea</taxon>
        <taxon>Psychidae</taxon>
        <taxon>Oiketicinae</taxon>
        <taxon>Eumeta</taxon>
    </lineage>
</organism>
<dbReference type="Proteomes" id="UP000299102">
    <property type="component" value="Unassembled WGS sequence"/>
</dbReference>
<evidence type="ECO:0000313" key="2">
    <source>
        <dbReference type="EMBL" id="GBP52451.1"/>
    </source>
</evidence>
<dbReference type="EMBL" id="BGZK01000603">
    <property type="protein sequence ID" value="GBP52451.1"/>
    <property type="molecule type" value="Genomic_DNA"/>
</dbReference>
<accession>A0A4C1WMD6</accession>
<proteinExistence type="predicted"/>
<name>A0A4C1WMD6_EUMVA</name>
<reference evidence="2 3" key="1">
    <citation type="journal article" date="2019" name="Commun. Biol.">
        <title>The bagworm genome reveals a unique fibroin gene that provides high tensile strength.</title>
        <authorList>
            <person name="Kono N."/>
            <person name="Nakamura H."/>
            <person name="Ohtoshi R."/>
            <person name="Tomita M."/>
            <person name="Numata K."/>
            <person name="Arakawa K."/>
        </authorList>
    </citation>
    <scope>NUCLEOTIDE SEQUENCE [LARGE SCALE GENOMIC DNA]</scope>
</reference>
<feature type="region of interest" description="Disordered" evidence="1">
    <location>
        <begin position="45"/>
        <end position="68"/>
    </location>
</feature>
<evidence type="ECO:0000313" key="3">
    <source>
        <dbReference type="Proteomes" id="UP000299102"/>
    </source>
</evidence>
<gene>
    <name evidence="2" type="ORF">EVAR_39910_1</name>
</gene>
<sequence length="92" mass="10791">MKRYRSDTEKYDDGTSKTMLTLILQALKSGSLAEEKMSAVANFLPRNPTGIRSNRVRRRMDTSTSRRTTSAWRIYLENDRRKMNFAERPETE</sequence>
<dbReference type="AlphaFoldDB" id="A0A4C1WMD6"/>